<gene>
    <name evidence="1" type="ORF">L3X38_039983</name>
</gene>
<evidence type="ECO:0000313" key="2">
    <source>
        <dbReference type="Proteomes" id="UP001054821"/>
    </source>
</evidence>
<name>A0AAD4YSZ6_PRUDU</name>
<accession>A0AAD4YSZ6</accession>
<dbReference type="EMBL" id="JAJFAZ020000007">
    <property type="protein sequence ID" value="KAI5320275.1"/>
    <property type="molecule type" value="Genomic_DNA"/>
</dbReference>
<comment type="caution">
    <text evidence="1">The sequence shown here is derived from an EMBL/GenBank/DDBJ whole genome shotgun (WGS) entry which is preliminary data.</text>
</comment>
<dbReference type="Proteomes" id="UP001054821">
    <property type="component" value="Chromosome 7"/>
</dbReference>
<sequence>MASHQDDLLGKISEMEKSMGKISEMEKTLGQLLDWSKSITQELRLRHPGPPVMTEPLPLSTVIQYCNPNHEADDLYPRSVLHSHCCCFLFSFSENFA</sequence>
<keyword evidence="2" id="KW-1185">Reference proteome</keyword>
<reference evidence="1 2" key="1">
    <citation type="journal article" date="2022" name="G3 (Bethesda)">
        <title>Whole-genome sequence and methylome profiling of the almond [Prunus dulcis (Mill.) D.A. Webb] cultivar 'Nonpareil'.</title>
        <authorList>
            <person name="D'Amico-Willman K.M."/>
            <person name="Ouma W.Z."/>
            <person name="Meulia T."/>
            <person name="Sideli G.M."/>
            <person name="Gradziel T.M."/>
            <person name="Fresnedo-Ramirez J."/>
        </authorList>
    </citation>
    <scope>NUCLEOTIDE SEQUENCE [LARGE SCALE GENOMIC DNA]</scope>
    <source>
        <strain evidence="1">Clone GOH B32 T37-40</strain>
    </source>
</reference>
<organism evidence="1 2">
    <name type="scientific">Prunus dulcis</name>
    <name type="common">Almond</name>
    <name type="synonym">Amygdalus dulcis</name>
    <dbReference type="NCBI Taxonomy" id="3755"/>
    <lineage>
        <taxon>Eukaryota</taxon>
        <taxon>Viridiplantae</taxon>
        <taxon>Streptophyta</taxon>
        <taxon>Embryophyta</taxon>
        <taxon>Tracheophyta</taxon>
        <taxon>Spermatophyta</taxon>
        <taxon>Magnoliopsida</taxon>
        <taxon>eudicotyledons</taxon>
        <taxon>Gunneridae</taxon>
        <taxon>Pentapetalae</taxon>
        <taxon>rosids</taxon>
        <taxon>fabids</taxon>
        <taxon>Rosales</taxon>
        <taxon>Rosaceae</taxon>
        <taxon>Amygdaloideae</taxon>
        <taxon>Amygdaleae</taxon>
        <taxon>Prunus</taxon>
    </lineage>
</organism>
<proteinExistence type="predicted"/>
<protein>
    <submittedName>
        <fullName evidence="1">Uncharacterized protein</fullName>
    </submittedName>
</protein>
<dbReference type="AlphaFoldDB" id="A0AAD4YSZ6"/>
<evidence type="ECO:0000313" key="1">
    <source>
        <dbReference type="EMBL" id="KAI5320275.1"/>
    </source>
</evidence>